<evidence type="ECO:0000313" key="10">
    <source>
        <dbReference type="Proteomes" id="UP001466331"/>
    </source>
</evidence>
<dbReference type="PANTHER" id="PTHR42743:SF11">
    <property type="entry name" value="AMINODEOXYCHORISMATE LYASE"/>
    <property type="match status" value="1"/>
</dbReference>
<dbReference type="InterPro" id="IPR043132">
    <property type="entry name" value="BCAT-like_C"/>
</dbReference>
<comment type="catalytic activity">
    <reaction evidence="6">
        <text>L-valine + 2-oxoglutarate = 3-methyl-2-oxobutanoate + L-glutamate</text>
        <dbReference type="Rhea" id="RHEA:24813"/>
        <dbReference type="ChEBI" id="CHEBI:11851"/>
        <dbReference type="ChEBI" id="CHEBI:16810"/>
        <dbReference type="ChEBI" id="CHEBI:29985"/>
        <dbReference type="ChEBI" id="CHEBI:57762"/>
        <dbReference type="EC" id="2.6.1.42"/>
    </reaction>
</comment>
<evidence type="ECO:0000256" key="2">
    <source>
        <dbReference type="ARBA" id="ARBA00004931"/>
    </source>
</evidence>
<evidence type="ECO:0000256" key="6">
    <source>
        <dbReference type="ARBA" id="ARBA00048212"/>
    </source>
</evidence>
<keyword evidence="10" id="KW-1185">Reference proteome</keyword>
<comment type="similarity">
    <text evidence="4">Belongs to the class-IV pyridoxal-phosphate-dependent aminotransferase family.</text>
</comment>
<evidence type="ECO:0000256" key="4">
    <source>
        <dbReference type="ARBA" id="ARBA00009320"/>
    </source>
</evidence>
<comment type="catalytic activity">
    <reaction evidence="7">
        <text>L-isoleucine + 2-oxoglutarate = (S)-3-methyl-2-oxopentanoate + L-glutamate</text>
        <dbReference type="Rhea" id="RHEA:24801"/>
        <dbReference type="ChEBI" id="CHEBI:16810"/>
        <dbReference type="ChEBI" id="CHEBI:29985"/>
        <dbReference type="ChEBI" id="CHEBI:35146"/>
        <dbReference type="ChEBI" id="CHEBI:58045"/>
        <dbReference type="EC" id="2.6.1.42"/>
    </reaction>
</comment>
<evidence type="ECO:0000256" key="3">
    <source>
        <dbReference type="ARBA" id="ARBA00005072"/>
    </source>
</evidence>
<evidence type="ECO:0000256" key="1">
    <source>
        <dbReference type="ARBA" id="ARBA00004824"/>
    </source>
</evidence>
<name>A0ABU9UBJ3_9SPIR</name>
<proteinExistence type="inferred from homology"/>
<keyword evidence="9" id="KW-0808">Transferase</keyword>
<reference evidence="9 10" key="1">
    <citation type="submission" date="2024-03" db="EMBL/GenBank/DDBJ databases">
        <title>Ignisphaera cupida sp. nov., a hyperthermophilic hydrolytic archaeon from a hot spring of Kamchatka, and proposal of Ignisphaeraceae fam. nov.</title>
        <authorList>
            <person name="Podosokorskaya O.A."/>
            <person name="Elcheninov A.G."/>
            <person name="Maltseva A.I."/>
            <person name="Zayulina K.S."/>
            <person name="Novikov A."/>
            <person name="Merkel A.Y."/>
        </authorList>
    </citation>
    <scope>NUCLEOTIDE SEQUENCE [LARGE SCALE GENOMIC DNA]</scope>
    <source>
        <strain evidence="9 10">38H-sp</strain>
    </source>
</reference>
<dbReference type="InterPro" id="IPR036038">
    <property type="entry name" value="Aminotransferase-like"/>
</dbReference>
<keyword evidence="9" id="KW-0032">Aminotransferase</keyword>
<comment type="caution">
    <text evidence="9">The sequence shown here is derived from an EMBL/GenBank/DDBJ whole genome shotgun (WGS) entry which is preliminary data.</text>
</comment>
<dbReference type="InterPro" id="IPR050571">
    <property type="entry name" value="Class-IV_PLP-Dep_Aminotrnsfr"/>
</dbReference>
<dbReference type="Gene3D" id="3.20.10.10">
    <property type="entry name" value="D-amino Acid Aminotransferase, subunit A, domain 2"/>
    <property type="match status" value="1"/>
</dbReference>
<evidence type="ECO:0000313" key="9">
    <source>
        <dbReference type="EMBL" id="MEM5948038.1"/>
    </source>
</evidence>
<evidence type="ECO:0000256" key="5">
    <source>
        <dbReference type="ARBA" id="ARBA00013053"/>
    </source>
</evidence>
<comment type="catalytic activity">
    <reaction evidence="8">
        <text>L-leucine + 2-oxoglutarate = 4-methyl-2-oxopentanoate + L-glutamate</text>
        <dbReference type="Rhea" id="RHEA:18321"/>
        <dbReference type="ChEBI" id="CHEBI:16810"/>
        <dbReference type="ChEBI" id="CHEBI:17865"/>
        <dbReference type="ChEBI" id="CHEBI:29985"/>
        <dbReference type="ChEBI" id="CHEBI:57427"/>
        <dbReference type="EC" id="2.6.1.42"/>
    </reaction>
</comment>
<evidence type="ECO:0000256" key="8">
    <source>
        <dbReference type="ARBA" id="ARBA00049229"/>
    </source>
</evidence>
<dbReference type="RefSeq" id="WP_420069484.1">
    <property type="nucleotide sequence ID" value="NZ_JBCHKQ010000002.1"/>
</dbReference>
<evidence type="ECO:0000256" key="7">
    <source>
        <dbReference type="ARBA" id="ARBA00048798"/>
    </source>
</evidence>
<dbReference type="Gene3D" id="3.30.470.10">
    <property type="match status" value="1"/>
</dbReference>
<dbReference type="InterPro" id="IPR001544">
    <property type="entry name" value="Aminotrans_IV"/>
</dbReference>
<comment type="pathway">
    <text evidence="2">Amino-acid biosynthesis; L-valine biosynthesis; L-valine from pyruvate: step 4/4.</text>
</comment>
<comment type="pathway">
    <text evidence="3">Amino-acid biosynthesis; L-leucine biosynthesis; L-leucine from 3-methyl-2-oxobutanoate: step 4/4.</text>
</comment>
<dbReference type="Pfam" id="PF01063">
    <property type="entry name" value="Aminotran_4"/>
    <property type="match status" value="1"/>
</dbReference>
<dbReference type="SUPFAM" id="SSF56752">
    <property type="entry name" value="D-aminoacid aminotransferase-like PLP-dependent enzymes"/>
    <property type="match status" value="1"/>
</dbReference>
<sequence length="230" mass="26004">MGLGSGIRIWGSPAQGKLSGAIPPGLALIESLLWEPHKGAYLKELHAERLISSAEQLGFDFDREEILQKIISIVDNIQASRPQKLRIVMSQNGEINTETIDAQSTAPTVPVKLFLSNRPIPQAEWWLYFKTTHRPFYEHQKRIQQKEHLLFYTKDGFVTETDFANIIVEKEDGTLVSPPVETGLLPGTMRQHLLETGIIREEAIKLKELKGKRLFICNSVRKILPAELTV</sequence>
<protein>
    <recommendedName>
        <fullName evidence="5">branched-chain-amino-acid transaminase</fullName>
        <ecNumber evidence="5">2.6.1.42</ecNumber>
    </recommendedName>
</protein>
<dbReference type="EMBL" id="JBCHKQ010000002">
    <property type="protein sequence ID" value="MEM5948038.1"/>
    <property type="molecule type" value="Genomic_DNA"/>
</dbReference>
<gene>
    <name evidence="9" type="ORF">WKV44_05740</name>
</gene>
<organism evidence="9 10">
    <name type="scientific">Rarispira pelagica</name>
    <dbReference type="NCBI Taxonomy" id="3141764"/>
    <lineage>
        <taxon>Bacteria</taxon>
        <taxon>Pseudomonadati</taxon>
        <taxon>Spirochaetota</taxon>
        <taxon>Spirochaetia</taxon>
        <taxon>Winmispirales</taxon>
        <taxon>Winmispiraceae</taxon>
        <taxon>Rarispira</taxon>
    </lineage>
</organism>
<accession>A0ABU9UBJ3</accession>
<dbReference type="EC" id="2.6.1.42" evidence="5"/>
<dbReference type="Proteomes" id="UP001466331">
    <property type="component" value="Unassembled WGS sequence"/>
</dbReference>
<dbReference type="InterPro" id="IPR043131">
    <property type="entry name" value="BCAT-like_N"/>
</dbReference>
<dbReference type="PANTHER" id="PTHR42743">
    <property type="entry name" value="AMINO-ACID AMINOTRANSFERASE"/>
    <property type="match status" value="1"/>
</dbReference>
<comment type="pathway">
    <text evidence="1">Amino-acid biosynthesis; L-isoleucine biosynthesis; L-isoleucine from 2-oxobutanoate: step 4/4.</text>
</comment>
<dbReference type="GO" id="GO:0008483">
    <property type="term" value="F:transaminase activity"/>
    <property type="evidence" value="ECO:0007669"/>
    <property type="project" value="UniProtKB-KW"/>
</dbReference>